<reference evidence="1" key="1">
    <citation type="submission" date="2023-11" db="EMBL/GenBank/DDBJ databases">
        <authorList>
            <person name="Poullet M."/>
        </authorList>
    </citation>
    <scope>NUCLEOTIDE SEQUENCE</scope>
    <source>
        <strain evidence="1">E1834</strain>
    </source>
</reference>
<gene>
    <name evidence="1" type="ORF">MENTE1834_LOCUS28731</name>
</gene>
<keyword evidence="2" id="KW-1185">Reference proteome</keyword>
<comment type="caution">
    <text evidence="1">The sequence shown here is derived from an EMBL/GenBank/DDBJ whole genome shotgun (WGS) entry which is preliminary data.</text>
</comment>
<evidence type="ECO:0000313" key="2">
    <source>
        <dbReference type="Proteomes" id="UP001497535"/>
    </source>
</evidence>
<accession>A0ACB0ZRB2</accession>
<dbReference type="EMBL" id="CAVMJV010000044">
    <property type="protein sequence ID" value="CAK5081498.1"/>
    <property type="molecule type" value="Genomic_DNA"/>
</dbReference>
<dbReference type="Proteomes" id="UP001497535">
    <property type="component" value="Unassembled WGS sequence"/>
</dbReference>
<proteinExistence type="predicted"/>
<protein>
    <submittedName>
        <fullName evidence="1">Uncharacterized protein</fullName>
    </submittedName>
</protein>
<name>A0ACB0ZRB2_MELEN</name>
<organism evidence="1 2">
    <name type="scientific">Meloidogyne enterolobii</name>
    <name type="common">Root-knot nematode worm</name>
    <name type="synonym">Meloidogyne mayaguensis</name>
    <dbReference type="NCBI Taxonomy" id="390850"/>
    <lineage>
        <taxon>Eukaryota</taxon>
        <taxon>Metazoa</taxon>
        <taxon>Ecdysozoa</taxon>
        <taxon>Nematoda</taxon>
        <taxon>Chromadorea</taxon>
        <taxon>Rhabditida</taxon>
        <taxon>Tylenchina</taxon>
        <taxon>Tylenchomorpha</taxon>
        <taxon>Tylenchoidea</taxon>
        <taxon>Meloidogynidae</taxon>
        <taxon>Meloidogyninae</taxon>
        <taxon>Meloidogyne</taxon>
    </lineage>
</organism>
<evidence type="ECO:0000313" key="1">
    <source>
        <dbReference type="EMBL" id="CAK5081498.1"/>
    </source>
</evidence>
<sequence>MSKQIKLFLFLTFLQLITIIYINAQFNYNQRGGTCCCCSEYAQHPVPYSSCCGRRKRQLLSALVDFDRRLYCCSVTGRKRREHKQFTFRLISSVPLLYFFPKDSVFAKFQFLPMLKHCS</sequence>